<protein>
    <recommendedName>
        <fullName evidence="4">FtsX-like permease family protein</fullName>
    </recommendedName>
</protein>
<comment type="caution">
    <text evidence="2">The sequence shown here is derived from an EMBL/GenBank/DDBJ whole genome shotgun (WGS) entry which is preliminary data.</text>
</comment>
<keyword evidence="1" id="KW-0812">Transmembrane</keyword>
<proteinExistence type="predicted"/>
<organism evidence="2 3">
    <name type="scientific">Streptomyces populi</name>
    <dbReference type="NCBI Taxonomy" id="2058924"/>
    <lineage>
        <taxon>Bacteria</taxon>
        <taxon>Bacillati</taxon>
        <taxon>Actinomycetota</taxon>
        <taxon>Actinomycetes</taxon>
        <taxon>Kitasatosporales</taxon>
        <taxon>Streptomycetaceae</taxon>
        <taxon>Streptomyces</taxon>
    </lineage>
</organism>
<evidence type="ECO:0000256" key="1">
    <source>
        <dbReference type="SAM" id="Phobius"/>
    </source>
</evidence>
<evidence type="ECO:0008006" key="4">
    <source>
        <dbReference type="Google" id="ProtNLM"/>
    </source>
</evidence>
<feature type="transmembrane region" description="Helical" evidence="1">
    <location>
        <begin position="111"/>
        <end position="134"/>
    </location>
</feature>
<feature type="transmembrane region" description="Helical" evidence="1">
    <location>
        <begin position="155"/>
        <end position="183"/>
    </location>
</feature>
<reference evidence="2 3" key="1">
    <citation type="submission" date="2017-12" db="EMBL/GenBank/DDBJ databases">
        <title>Streptomyces populusis sp. nov., a novel endophytic actinobacterium isolated from stems of Populus adenopoda Maxim.</title>
        <authorList>
            <person name="Wang Z."/>
        </authorList>
    </citation>
    <scope>NUCLEOTIDE SEQUENCE [LARGE SCALE GENOMIC DNA]</scope>
    <source>
        <strain evidence="2 3">A249</strain>
    </source>
</reference>
<gene>
    <name evidence="2" type="ORF">CW362_15660</name>
</gene>
<feature type="transmembrane region" description="Helical" evidence="1">
    <location>
        <begin position="599"/>
        <end position="620"/>
    </location>
</feature>
<keyword evidence="1" id="KW-0472">Membrane</keyword>
<sequence>MAFDVVYIEPIGDDAPLPPGLSHWPDPGEAVLSPALLKAGGSDGVSRQFGRFGGVIGPAGLEAPAERFVYVRPSAKMLDRSKMFEISGFGAEASAGFVGESIHNFGAQKFYAGYAVLILLPAALLVVIAARVGAAARDRRTALLGALGAGRRVRLAFTLGEAALPVAFGAGIAALGASVPLVLDSSYPLVEFILLKEDARGAWPELLLCLICVPIAVLFLAIVLQPGHRRSGGTRPTSVSGRRAWIPWVFPFALLVTVRGAELVSLEFRIPVYATGCIVVLATLPAVIGTGVGRVGPLMASVGRRVGASGLLVSGRRLGVGSRSVSRLVASMVIAIGLAAQTQLWTGVFGEFTQSAMETQKRVGTTVLRVTPYAAGDRVRDFESELPSGALLLGVRQTGDRVEIVGGCAALREIGLPCPKTSARISAAGGEVRLREILSRTGVAQGAKGYARRGALPHVGASKDGSLTLLIVGKGRRQLSVPEIQGIAGRSLAMKASVRPLGDLSDTGKLVTATKWVRLMSLVGVGVIGLAAGISAMAEFLRFGRELAPLSVLTGSRRIFRSVAVWSLFMPAVLAAVFGVLVSWWLATPLTSTSVATPASMAPITIGALVCALGLALWGAHAAVRAAGTWTPSSD</sequence>
<dbReference type="Proteomes" id="UP000236178">
    <property type="component" value="Unassembled WGS sequence"/>
</dbReference>
<feature type="transmembrane region" description="Helical" evidence="1">
    <location>
        <begin position="563"/>
        <end position="587"/>
    </location>
</feature>
<feature type="transmembrane region" description="Helical" evidence="1">
    <location>
        <begin position="519"/>
        <end position="542"/>
    </location>
</feature>
<feature type="transmembrane region" description="Helical" evidence="1">
    <location>
        <begin position="272"/>
        <end position="295"/>
    </location>
</feature>
<name>A0A2I0SQ39_9ACTN</name>
<evidence type="ECO:0000313" key="2">
    <source>
        <dbReference type="EMBL" id="PKT72043.1"/>
    </source>
</evidence>
<feature type="transmembrane region" description="Helical" evidence="1">
    <location>
        <begin position="203"/>
        <end position="224"/>
    </location>
</feature>
<dbReference type="OrthoDB" id="3258069at2"/>
<accession>A0A2I0SQ39</accession>
<dbReference type="EMBL" id="PJOS01000026">
    <property type="protein sequence ID" value="PKT72043.1"/>
    <property type="molecule type" value="Genomic_DNA"/>
</dbReference>
<dbReference type="RefSeq" id="WP_103550078.1">
    <property type="nucleotide sequence ID" value="NZ_JBHJSK010000003.1"/>
</dbReference>
<keyword evidence="3" id="KW-1185">Reference proteome</keyword>
<evidence type="ECO:0000313" key="3">
    <source>
        <dbReference type="Proteomes" id="UP000236178"/>
    </source>
</evidence>
<dbReference type="AlphaFoldDB" id="A0A2I0SQ39"/>
<feature type="transmembrane region" description="Helical" evidence="1">
    <location>
        <begin position="325"/>
        <end position="345"/>
    </location>
</feature>
<feature type="transmembrane region" description="Helical" evidence="1">
    <location>
        <begin position="245"/>
        <end position="266"/>
    </location>
</feature>
<keyword evidence="1" id="KW-1133">Transmembrane helix</keyword>